<dbReference type="Proteomes" id="UP000278907">
    <property type="component" value="Unassembled WGS sequence"/>
</dbReference>
<evidence type="ECO:0000256" key="1">
    <source>
        <dbReference type="SAM" id="MobiDB-lite"/>
    </source>
</evidence>
<evidence type="ECO:0000313" key="3">
    <source>
        <dbReference type="EMBL" id="RKI02933.1"/>
    </source>
</evidence>
<keyword evidence="4" id="KW-1185">Reference proteome</keyword>
<accession>A0ABX9QEH3</accession>
<feature type="signal peptide" evidence="2">
    <location>
        <begin position="1"/>
        <end position="23"/>
    </location>
</feature>
<evidence type="ECO:0000313" key="4">
    <source>
        <dbReference type="Proteomes" id="UP000278907"/>
    </source>
</evidence>
<comment type="caution">
    <text evidence="3">The sequence shown here is derived from an EMBL/GenBank/DDBJ whole genome shotgun (WGS) entry which is preliminary data.</text>
</comment>
<dbReference type="PROSITE" id="PS51257">
    <property type="entry name" value="PROKAR_LIPOPROTEIN"/>
    <property type="match status" value="1"/>
</dbReference>
<keyword evidence="2" id="KW-0732">Signal</keyword>
<evidence type="ECO:0000256" key="2">
    <source>
        <dbReference type="SAM" id="SignalP"/>
    </source>
</evidence>
<evidence type="ECO:0008006" key="5">
    <source>
        <dbReference type="Google" id="ProtNLM"/>
    </source>
</evidence>
<dbReference type="RefSeq" id="WP_120585065.1">
    <property type="nucleotide sequence ID" value="NZ_RAWI01000192.1"/>
</dbReference>
<reference evidence="3 4" key="1">
    <citation type="submission" date="2018-09" db="EMBL/GenBank/DDBJ databases">
        <authorList>
            <person name="Livingstone P.G."/>
            <person name="Whitworth D.E."/>
        </authorList>
    </citation>
    <scope>NUCLEOTIDE SEQUENCE [LARGE SCALE GENOMIC DNA]</scope>
    <source>
        <strain evidence="3 4">CA031B</strain>
    </source>
</reference>
<name>A0ABX9QEH3_9BACT</name>
<protein>
    <recommendedName>
        <fullName evidence="5">Cytochrome c family protein</fullName>
    </recommendedName>
</protein>
<feature type="chain" id="PRO_5047035307" description="Cytochrome c family protein" evidence="2">
    <location>
        <begin position="24"/>
        <end position="470"/>
    </location>
</feature>
<sequence length="470" mass="50357">MRRRRVALCAVFCVLGVTAGGLAGCKQKEPTPTKPDVPPQTVSAPDAGTPGVKIVLDPTIPPDATFGQNDSTLAQLQHDFDTYSWNTFISANWPVGADGGVDPSQPPGKNGDNRTVWQGWMPATSIFLAGGAPPPAWGAPPVLPAICQGKLPAGGRFLTQVGKTPGLLNESVQPFDTGPLIDQQGNYARFEILVNQVMFNQIVTQKLYSKAGQQAFNAPANFNCGNSKTGEQGAIMVKAAWKPLEDPADAARFHSAQALVYTPASVNPKIQESCTVRLMGLVGLHIGHKTSSAAQWIWSTFEHVDNVPTQEQVKAGQLASRYNFFNPACTDCVANQTPPRPWDPNKKIVVNGKVFKSQIVRVDVRPPLMVDSARLLNAEAKALLGGVNPASVWTNYELISTQWPTNPGDCAVAELEDGSPAPQFLANSTLETYIQGKVPGVSSSCIRCHNNAAMTTAKSSDFTFLLERAQ</sequence>
<organism evidence="3 4">
    <name type="scientific">Corallococcus praedator</name>
    <dbReference type="NCBI Taxonomy" id="2316724"/>
    <lineage>
        <taxon>Bacteria</taxon>
        <taxon>Pseudomonadati</taxon>
        <taxon>Myxococcota</taxon>
        <taxon>Myxococcia</taxon>
        <taxon>Myxococcales</taxon>
        <taxon>Cystobacterineae</taxon>
        <taxon>Myxococcaceae</taxon>
        <taxon>Corallococcus</taxon>
    </lineage>
</organism>
<feature type="region of interest" description="Disordered" evidence="1">
    <location>
        <begin position="24"/>
        <end position="49"/>
    </location>
</feature>
<gene>
    <name evidence="3" type="ORF">D7Y13_23335</name>
</gene>
<proteinExistence type="predicted"/>
<dbReference type="EMBL" id="RAWI01000192">
    <property type="protein sequence ID" value="RKI02933.1"/>
    <property type="molecule type" value="Genomic_DNA"/>
</dbReference>